<dbReference type="Pfam" id="PF07992">
    <property type="entry name" value="Pyr_redox_2"/>
    <property type="match status" value="1"/>
</dbReference>
<dbReference type="Pfam" id="PF14759">
    <property type="entry name" value="Reductase_C"/>
    <property type="match status" value="1"/>
</dbReference>
<evidence type="ECO:0000256" key="4">
    <source>
        <dbReference type="ARBA" id="ARBA00023002"/>
    </source>
</evidence>
<dbReference type="InterPro" id="IPR016156">
    <property type="entry name" value="FAD/NAD-linked_Rdtase_dimer_sf"/>
</dbReference>
<dbReference type="RefSeq" id="WP_286277951.1">
    <property type="nucleotide sequence ID" value="NZ_AP027731.1"/>
</dbReference>
<gene>
    <name evidence="7" type="ORF">GCM10025866_03980</name>
</gene>
<evidence type="ECO:0000256" key="3">
    <source>
        <dbReference type="ARBA" id="ARBA00022827"/>
    </source>
</evidence>
<feature type="domain" description="Reductase C-terminal" evidence="6">
    <location>
        <begin position="327"/>
        <end position="407"/>
    </location>
</feature>
<dbReference type="InterPro" id="IPR023753">
    <property type="entry name" value="FAD/NAD-binding_dom"/>
</dbReference>
<dbReference type="SUPFAM" id="SSF55424">
    <property type="entry name" value="FAD/NAD-linked reductases, dimerisation (C-terminal) domain"/>
    <property type="match status" value="1"/>
</dbReference>
<reference evidence="8" key="1">
    <citation type="journal article" date="2019" name="Int. J. Syst. Evol. Microbiol.">
        <title>The Global Catalogue of Microorganisms (GCM) 10K type strain sequencing project: providing services to taxonomists for standard genome sequencing and annotation.</title>
        <authorList>
            <consortium name="The Broad Institute Genomics Platform"/>
            <consortium name="The Broad Institute Genome Sequencing Center for Infectious Disease"/>
            <person name="Wu L."/>
            <person name="Ma J."/>
        </authorList>
    </citation>
    <scope>NUCLEOTIDE SEQUENCE [LARGE SCALE GENOMIC DNA]</scope>
    <source>
        <strain evidence="8">NBRC 108725</strain>
    </source>
</reference>
<name>A0ABN6XI16_9MICO</name>
<evidence type="ECO:0000313" key="8">
    <source>
        <dbReference type="Proteomes" id="UP001321498"/>
    </source>
</evidence>
<evidence type="ECO:0000259" key="5">
    <source>
        <dbReference type="Pfam" id="PF07992"/>
    </source>
</evidence>
<evidence type="ECO:0000256" key="1">
    <source>
        <dbReference type="ARBA" id="ARBA00001974"/>
    </source>
</evidence>
<dbReference type="Gene3D" id="3.30.390.30">
    <property type="match status" value="1"/>
</dbReference>
<comment type="cofactor">
    <cofactor evidence="1">
        <name>FAD</name>
        <dbReference type="ChEBI" id="CHEBI:57692"/>
    </cofactor>
</comment>
<dbReference type="PANTHER" id="PTHR43557:SF2">
    <property type="entry name" value="RIESKE DOMAIN-CONTAINING PROTEIN-RELATED"/>
    <property type="match status" value="1"/>
</dbReference>
<dbReference type="Proteomes" id="UP001321498">
    <property type="component" value="Chromosome"/>
</dbReference>
<feature type="domain" description="FAD/NAD(P)-binding" evidence="5">
    <location>
        <begin position="6"/>
        <end position="308"/>
    </location>
</feature>
<keyword evidence="2" id="KW-0285">Flavoprotein</keyword>
<evidence type="ECO:0000313" key="7">
    <source>
        <dbReference type="EMBL" id="BDZ44489.1"/>
    </source>
</evidence>
<keyword evidence="3" id="KW-0274">FAD</keyword>
<evidence type="ECO:0000256" key="2">
    <source>
        <dbReference type="ARBA" id="ARBA00022630"/>
    </source>
</evidence>
<dbReference type="InterPro" id="IPR036188">
    <property type="entry name" value="FAD/NAD-bd_sf"/>
</dbReference>
<organism evidence="7 8">
    <name type="scientific">Naasia aerilata</name>
    <dbReference type="NCBI Taxonomy" id="1162966"/>
    <lineage>
        <taxon>Bacteria</taxon>
        <taxon>Bacillati</taxon>
        <taxon>Actinomycetota</taxon>
        <taxon>Actinomycetes</taxon>
        <taxon>Micrococcales</taxon>
        <taxon>Microbacteriaceae</taxon>
        <taxon>Naasia</taxon>
    </lineage>
</organism>
<dbReference type="EMBL" id="AP027731">
    <property type="protein sequence ID" value="BDZ44489.1"/>
    <property type="molecule type" value="Genomic_DNA"/>
</dbReference>
<protein>
    <submittedName>
        <fullName evidence="7">Ferredoxin</fullName>
    </submittedName>
</protein>
<dbReference type="PRINTS" id="PR00368">
    <property type="entry name" value="FADPNR"/>
</dbReference>
<dbReference type="InterPro" id="IPR050446">
    <property type="entry name" value="FAD-oxidoreductase/Apoptosis"/>
</dbReference>
<sequence>MDSTGIVIVGAGLCGATAARTLREEGYTGPLTLIGEEAHPPYLRPPLSKAFLAGTDDESSLQVASGEDYRRLDIELMLGQAARSIDTEEQRVHLADGRSVAYADLLLSTGASPRRLALPGANLEGVLYLRTLDDARAMRNILQRPLQGRPPRLIILGAGWIGMEVAATARGHGSEVTVVAPDDVPLAAALGPRIGAVFARRHEAEGVRFRMASSAREILGLGGRVTGVRLGSGEVLPADAVLIAVGAVPNTALAAAAGLETDNGILVDQFLRTTDPHIYAAGDVALVYDPYLGRHQRSEHWANAIAGGEAAARSILGPGAGLEAVPYFYTDQYDLGMEYAGYSSLAAEARLVLRGEPESGRFVAFWVLPEGDDAGVVVAGMHVNVWKAKKEIQALIASRRPVLLDELTRGQVAVAS</sequence>
<dbReference type="PRINTS" id="PR00411">
    <property type="entry name" value="PNDRDTASEI"/>
</dbReference>
<keyword evidence="4" id="KW-0560">Oxidoreductase</keyword>
<dbReference type="SUPFAM" id="SSF51905">
    <property type="entry name" value="FAD/NAD(P)-binding domain"/>
    <property type="match status" value="1"/>
</dbReference>
<keyword evidence="8" id="KW-1185">Reference proteome</keyword>
<proteinExistence type="predicted"/>
<evidence type="ECO:0000259" key="6">
    <source>
        <dbReference type="Pfam" id="PF14759"/>
    </source>
</evidence>
<dbReference type="Gene3D" id="3.50.50.60">
    <property type="entry name" value="FAD/NAD(P)-binding domain"/>
    <property type="match status" value="2"/>
</dbReference>
<dbReference type="PANTHER" id="PTHR43557">
    <property type="entry name" value="APOPTOSIS-INDUCING FACTOR 1"/>
    <property type="match status" value="1"/>
</dbReference>
<accession>A0ABN6XI16</accession>
<dbReference type="InterPro" id="IPR028202">
    <property type="entry name" value="Reductase_C"/>
</dbReference>